<dbReference type="Proteomes" id="UP000789525">
    <property type="component" value="Unassembled WGS sequence"/>
</dbReference>
<sequence length="573" mass="65769">MILVSSIPRIVWGRQLFSKKSAAPFLTSKFLTCINLRALTTNYQNYAIPSKPSSQRNTKKKSSLPKKRGMVEGEPEKLDATDKVSKILLEELWTHKTLAGELSLKPPNPVGCWQDIEEYKPEVKTLDIEEYKNLHSRVSRGFLAGQVREFLKNHGQPSNRSKDAMVDDIIQKVWEFKIELVTIFIRRFPIDVRSKPIDIFFIVGPDGESLRWLESESNVKIHVDLSAVSYTISGTKRDISKAKEMITKLTTYTTMTVELPLHIGGGGDNKSLKELMPYVQDICRASGAFIELEDSSNRITISAQIENNIKEAKRLLSIAWMRAVTSEMDFNKLGHFLETYLNSRTPNSQLEIDSTFGHNIFHGKEKSIQNIFLPPLEGSYSREFIGKWYQTVNPTKLFLPSYPQPKLLESLDQLSRSQTTVQLNYLPHHLHPPHPINQTSNRLCFQFDVVNNNLRLKDFLIFRRRLLIDILMLNLPKDIRLLSSIKESLLGSHDVTHFVDQCKLYNSRDIQCPKEYVLERKCDGESTISIPYTLESARVYKNGYYDYNGFVLVVKKVIEQNANLVRPEVSDLI</sequence>
<evidence type="ECO:0000313" key="2">
    <source>
        <dbReference type="Proteomes" id="UP000789525"/>
    </source>
</evidence>
<protein>
    <submittedName>
        <fullName evidence="1">341_t:CDS:1</fullName>
    </submittedName>
</protein>
<dbReference type="EMBL" id="CAJVPT010000893">
    <property type="protein sequence ID" value="CAG8452518.1"/>
    <property type="molecule type" value="Genomic_DNA"/>
</dbReference>
<gene>
    <name evidence="1" type="ORF">ACOLOM_LOCUS815</name>
</gene>
<comment type="caution">
    <text evidence="1">The sequence shown here is derived from an EMBL/GenBank/DDBJ whole genome shotgun (WGS) entry which is preliminary data.</text>
</comment>
<name>A0ACA9K5D7_9GLOM</name>
<proteinExistence type="predicted"/>
<reference evidence="1" key="1">
    <citation type="submission" date="2021-06" db="EMBL/GenBank/DDBJ databases">
        <authorList>
            <person name="Kallberg Y."/>
            <person name="Tangrot J."/>
            <person name="Rosling A."/>
        </authorList>
    </citation>
    <scope>NUCLEOTIDE SEQUENCE</scope>
    <source>
        <strain evidence="1">CL356</strain>
    </source>
</reference>
<accession>A0ACA9K5D7</accession>
<organism evidence="1 2">
    <name type="scientific">Acaulospora colombiana</name>
    <dbReference type="NCBI Taxonomy" id="27376"/>
    <lineage>
        <taxon>Eukaryota</taxon>
        <taxon>Fungi</taxon>
        <taxon>Fungi incertae sedis</taxon>
        <taxon>Mucoromycota</taxon>
        <taxon>Glomeromycotina</taxon>
        <taxon>Glomeromycetes</taxon>
        <taxon>Diversisporales</taxon>
        <taxon>Acaulosporaceae</taxon>
        <taxon>Acaulospora</taxon>
    </lineage>
</organism>
<keyword evidence="2" id="KW-1185">Reference proteome</keyword>
<evidence type="ECO:0000313" key="1">
    <source>
        <dbReference type="EMBL" id="CAG8452518.1"/>
    </source>
</evidence>